<dbReference type="Proteomes" id="UP001187682">
    <property type="component" value="Unassembled WGS sequence"/>
</dbReference>
<dbReference type="EMBL" id="ONZQ02000014">
    <property type="protein sequence ID" value="SPO05913.1"/>
    <property type="molecule type" value="Genomic_DNA"/>
</dbReference>
<evidence type="ECO:0000313" key="3">
    <source>
        <dbReference type="Proteomes" id="UP001187682"/>
    </source>
</evidence>
<sequence length="484" mass="54010">MPQPQKSKGTGKAKEMDKAKELDKAKEMDKGKEKGKERAILKPGGICLGCSRLTASFCGACIRDGRDPGYTYYCKSSPRMAGPDGHSHICESHFIRTYLVRVGLLARGMLLRGRVISYNQMLDDLSKGELKPQGDPRLKPPAGDQKPMENIHPAMPSSELQFWMLGDGRYHLETYFSVIFTELLAGLPVKSIESVTYVVDPRSVFPNYHKYVQGDPTHSVYRITLDTKPEQVWALDPCGARMAYEDMLMPWSAFKKRKCSAPNKGVLIVPKVGRVAAGMGICKHTLANLQTDGKDKAGGSGGDDEGNFVEEPHVECLAFRAWIDSWVTLLPEAFGGSMFNIGTLTHADFCISMNEFLAIFGAYVKSYLLGTAYYTTWLRSYGSYAKWAEMKRDGHPEFKTESSGANKKHEDDESCDDLDCCHACDCGCHDELDKVMLEVEQECANRWELRRSVEEQTGRLVEELSELELLKAVQVILVDRAASH</sequence>
<accession>A0AAE8N5W2</accession>
<protein>
    <submittedName>
        <fullName evidence="2">Uncharacterized protein</fullName>
    </submittedName>
</protein>
<evidence type="ECO:0000313" key="2">
    <source>
        <dbReference type="EMBL" id="SPO05913.1"/>
    </source>
</evidence>
<comment type="caution">
    <text evidence="2">The sequence shown here is derived from an EMBL/GenBank/DDBJ whole genome shotgun (WGS) entry which is preliminary data.</text>
</comment>
<reference evidence="2" key="1">
    <citation type="submission" date="2018-03" db="EMBL/GenBank/DDBJ databases">
        <authorList>
            <person name="Guldener U."/>
        </authorList>
    </citation>
    <scope>NUCLEOTIDE SEQUENCE</scope>
</reference>
<proteinExistence type="predicted"/>
<dbReference type="AlphaFoldDB" id="A0AAE8N5W2"/>
<gene>
    <name evidence="2" type="ORF">DNG_08602</name>
</gene>
<organism evidence="2 3">
    <name type="scientific">Cephalotrichum gorgonifer</name>
    <dbReference type="NCBI Taxonomy" id="2041049"/>
    <lineage>
        <taxon>Eukaryota</taxon>
        <taxon>Fungi</taxon>
        <taxon>Dikarya</taxon>
        <taxon>Ascomycota</taxon>
        <taxon>Pezizomycotina</taxon>
        <taxon>Sordariomycetes</taxon>
        <taxon>Hypocreomycetidae</taxon>
        <taxon>Microascales</taxon>
        <taxon>Microascaceae</taxon>
        <taxon>Cephalotrichum</taxon>
    </lineage>
</organism>
<feature type="region of interest" description="Disordered" evidence="1">
    <location>
        <begin position="127"/>
        <end position="146"/>
    </location>
</feature>
<feature type="region of interest" description="Disordered" evidence="1">
    <location>
        <begin position="1"/>
        <end position="37"/>
    </location>
</feature>
<name>A0AAE8N5W2_9PEZI</name>
<evidence type="ECO:0000256" key="1">
    <source>
        <dbReference type="SAM" id="MobiDB-lite"/>
    </source>
</evidence>
<feature type="compositionally biased region" description="Basic and acidic residues" evidence="1">
    <location>
        <begin position="127"/>
        <end position="138"/>
    </location>
</feature>
<keyword evidence="3" id="KW-1185">Reference proteome</keyword>
<feature type="compositionally biased region" description="Basic and acidic residues" evidence="1">
    <location>
        <begin position="12"/>
        <end position="37"/>
    </location>
</feature>